<feature type="domain" description="HTH araC/xylS-type" evidence="12">
    <location>
        <begin position="88"/>
        <end position="188"/>
    </location>
</feature>
<evidence type="ECO:0000256" key="2">
    <source>
        <dbReference type="ARBA" id="ARBA00022603"/>
    </source>
</evidence>
<dbReference type="GO" id="GO:0006307">
    <property type="term" value="P:DNA alkylation repair"/>
    <property type="evidence" value="ECO:0007669"/>
    <property type="project" value="UniProtKB-ARBA"/>
</dbReference>
<dbReference type="PANTHER" id="PTHR46796">
    <property type="entry name" value="HTH-TYPE TRANSCRIPTIONAL ACTIVATOR RHAS-RELATED"/>
    <property type="match status" value="1"/>
</dbReference>
<dbReference type="InterPro" id="IPR018062">
    <property type="entry name" value="HTH_AraC-typ_CS"/>
</dbReference>
<organism evidence="13 14">
    <name type="scientific">Niveispirillum lacus</name>
    <dbReference type="NCBI Taxonomy" id="1981099"/>
    <lineage>
        <taxon>Bacteria</taxon>
        <taxon>Pseudomonadati</taxon>
        <taxon>Pseudomonadota</taxon>
        <taxon>Alphaproteobacteria</taxon>
        <taxon>Rhodospirillales</taxon>
        <taxon>Azospirillaceae</taxon>
        <taxon>Niveispirillum</taxon>
    </lineage>
</organism>
<evidence type="ECO:0000256" key="11">
    <source>
        <dbReference type="ARBA" id="ARBA00023204"/>
    </source>
</evidence>
<keyword evidence="14" id="KW-1185">Reference proteome</keyword>
<keyword evidence="5" id="KW-0227">DNA damage</keyword>
<evidence type="ECO:0000256" key="5">
    <source>
        <dbReference type="ARBA" id="ARBA00022763"/>
    </source>
</evidence>
<evidence type="ECO:0000256" key="4">
    <source>
        <dbReference type="ARBA" id="ARBA00022723"/>
    </source>
</evidence>
<keyword evidence="6" id="KW-0862">Zinc</keyword>
<dbReference type="RefSeq" id="WP_094456535.1">
    <property type="nucleotide sequence ID" value="NZ_NOXU01000029.1"/>
</dbReference>
<dbReference type="AlphaFoldDB" id="A0A255YYR5"/>
<dbReference type="FunFam" id="3.40.10.10:FF:000001">
    <property type="entry name" value="DNA-3-methyladenine glycosylase 2"/>
    <property type="match status" value="1"/>
</dbReference>
<dbReference type="InterPro" id="IPR009057">
    <property type="entry name" value="Homeodomain-like_sf"/>
</dbReference>
<dbReference type="InterPro" id="IPR018060">
    <property type="entry name" value="HTH_AraC"/>
</dbReference>
<dbReference type="GO" id="GO:0003700">
    <property type="term" value="F:DNA-binding transcription factor activity"/>
    <property type="evidence" value="ECO:0007669"/>
    <property type="project" value="InterPro"/>
</dbReference>
<evidence type="ECO:0000256" key="3">
    <source>
        <dbReference type="ARBA" id="ARBA00022679"/>
    </source>
</evidence>
<keyword evidence="11" id="KW-0234">DNA repair</keyword>
<keyword evidence="4" id="KW-0479">Metal-binding</keyword>
<dbReference type="Gene3D" id="1.10.10.60">
    <property type="entry name" value="Homeodomain-like"/>
    <property type="match status" value="1"/>
</dbReference>
<dbReference type="PROSITE" id="PS01124">
    <property type="entry name" value="HTH_ARAC_FAMILY_2"/>
    <property type="match status" value="1"/>
</dbReference>
<dbReference type="Gene3D" id="3.30.310.20">
    <property type="entry name" value="DNA-3-methyladenine glycosylase AlkA, N-terminal domain"/>
    <property type="match status" value="1"/>
</dbReference>
<name>A0A255YYR5_9PROT</name>
<dbReference type="Pfam" id="PF02805">
    <property type="entry name" value="Ada_Zn_binding"/>
    <property type="match status" value="1"/>
</dbReference>
<dbReference type="InterPro" id="IPR037046">
    <property type="entry name" value="AlkA_N_sf"/>
</dbReference>
<dbReference type="Pfam" id="PF12833">
    <property type="entry name" value="HTH_18"/>
    <property type="match status" value="1"/>
</dbReference>
<proteinExistence type="predicted"/>
<sequence>METLDPTACYRAVATRDARFDGRFFTAVLTTGIYCRPICPARTPKAENCRFYHTAAAAQEAGFRPCLRCRPEAAPDLAVWRGTSNTVSRGLALIADGALDGDDASVDTLAGRLGVGERQLRRLFKQHLGASPVTVAQTRRVLFAKQLLHETALPMAEVALASGFGSIRRFNETFQALYGRPPRELRRQSLVADRAEGNVARDGVILCLRYRPPLDWPDLLSAIAAQDDPAEQVTGEVWRRTLPDGQITVTALPAGNALRAVIHTGDIRALSALAARLRRRFDLSADMASINDHLSQDPTLAPLVADRPGRRLPAPWDGPAPLYDGEQRWHPWGAYARRHLNLSDLPLSLEQAS</sequence>
<dbReference type="PANTHER" id="PTHR46796:SF6">
    <property type="entry name" value="ARAC SUBFAMILY"/>
    <property type="match status" value="1"/>
</dbReference>
<dbReference type="OrthoDB" id="9802228at2"/>
<evidence type="ECO:0000313" key="13">
    <source>
        <dbReference type="EMBL" id="OYQ34338.1"/>
    </source>
</evidence>
<dbReference type="GO" id="GO:0032259">
    <property type="term" value="P:methylation"/>
    <property type="evidence" value="ECO:0007669"/>
    <property type="project" value="UniProtKB-KW"/>
</dbReference>
<dbReference type="PROSITE" id="PS00041">
    <property type="entry name" value="HTH_ARAC_FAMILY_1"/>
    <property type="match status" value="1"/>
</dbReference>
<dbReference type="SMART" id="SM01009">
    <property type="entry name" value="AlkA_N"/>
    <property type="match status" value="1"/>
</dbReference>
<dbReference type="GO" id="GO:0008168">
    <property type="term" value="F:methyltransferase activity"/>
    <property type="evidence" value="ECO:0007669"/>
    <property type="project" value="UniProtKB-KW"/>
</dbReference>
<dbReference type="SUPFAM" id="SSF46689">
    <property type="entry name" value="Homeodomain-like"/>
    <property type="match status" value="1"/>
</dbReference>
<gene>
    <name evidence="13" type="ORF">CHU95_11720</name>
</gene>
<accession>A0A255YYR5</accession>
<evidence type="ECO:0000256" key="6">
    <source>
        <dbReference type="ARBA" id="ARBA00022833"/>
    </source>
</evidence>
<dbReference type="Gene3D" id="3.40.10.10">
    <property type="entry name" value="DNA Methylphosphotriester Repair Domain"/>
    <property type="match status" value="1"/>
</dbReference>
<protein>
    <submittedName>
        <fullName evidence="13">AraC family transcriptional regulator</fullName>
    </submittedName>
</protein>
<evidence type="ECO:0000256" key="8">
    <source>
        <dbReference type="ARBA" id="ARBA00023125"/>
    </source>
</evidence>
<evidence type="ECO:0000313" key="14">
    <source>
        <dbReference type="Proteomes" id="UP000216998"/>
    </source>
</evidence>
<evidence type="ECO:0000256" key="10">
    <source>
        <dbReference type="ARBA" id="ARBA00023163"/>
    </source>
</evidence>
<keyword evidence="2" id="KW-0489">Methyltransferase</keyword>
<comment type="cofactor">
    <cofactor evidence="1">
        <name>Zn(2+)</name>
        <dbReference type="ChEBI" id="CHEBI:29105"/>
    </cofactor>
</comment>
<dbReference type="InterPro" id="IPR010316">
    <property type="entry name" value="AlkA_N"/>
</dbReference>
<dbReference type="GO" id="GO:0008270">
    <property type="term" value="F:zinc ion binding"/>
    <property type="evidence" value="ECO:0007669"/>
    <property type="project" value="InterPro"/>
</dbReference>
<keyword evidence="3" id="KW-0808">Transferase</keyword>
<evidence type="ECO:0000256" key="7">
    <source>
        <dbReference type="ARBA" id="ARBA00023015"/>
    </source>
</evidence>
<dbReference type="SUPFAM" id="SSF57884">
    <property type="entry name" value="Ada DNA repair protein, N-terminal domain (N-Ada 10)"/>
    <property type="match status" value="1"/>
</dbReference>
<dbReference type="InterPro" id="IPR035451">
    <property type="entry name" value="Ada-like_dom_sf"/>
</dbReference>
<dbReference type="InterPro" id="IPR050204">
    <property type="entry name" value="AraC_XylS_family_regulators"/>
</dbReference>
<evidence type="ECO:0000256" key="1">
    <source>
        <dbReference type="ARBA" id="ARBA00001947"/>
    </source>
</evidence>
<keyword evidence="7" id="KW-0805">Transcription regulation</keyword>
<dbReference type="InterPro" id="IPR004026">
    <property type="entry name" value="Ada_DNA_repair_Zn-bd"/>
</dbReference>
<reference evidence="13 14" key="1">
    <citation type="submission" date="2017-07" db="EMBL/GenBank/DDBJ databases">
        <title>Niveispirillum cyanobacteriorum sp. nov., isolated from cyanobacterial aggregates in a eutrophic lake.</title>
        <authorList>
            <person name="Cai H."/>
        </authorList>
    </citation>
    <scope>NUCLEOTIDE SEQUENCE [LARGE SCALE GENOMIC DNA]</scope>
    <source>
        <strain evidence="14">TH1-14</strain>
    </source>
</reference>
<comment type="caution">
    <text evidence="13">The sequence shown here is derived from an EMBL/GenBank/DDBJ whole genome shotgun (WGS) entry which is preliminary data.</text>
</comment>
<dbReference type="SUPFAM" id="SSF55945">
    <property type="entry name" value="TATA-box binding protein-like"/>
    <property type="match status" value="1"/>
</dbReference>
<evidence type="ECO:0000256" key="9">
    <source>
        <dbReference type="ARBA" id="ARBA00023159"/>
    </source>
</evidence>
<dbReference type="GO" id="GO:0043565">
    <property type="term" value="F:sequence-specific DNA binding"/>
    <property type="evidence" value="ECO:0007669"/>
    <property type="project" value="InterPro"/>
</dbReference>
<keyword evidence="8" id="KW-0238">DNA-binding</keyword>
<dbReference type="SMART" id="SM00342">
    <property type="entry name" value="HTH_ARAC"/>
    <property type="match status" value="1"/>
</dbReference>
<keyword evidence="10" id="KW-0804">Transcription</keyword>
<dbReference type="EMBL" id="NOXU01000029">
    <property type="protein sequence ID" value="OYQ34338.1"/>
    <property type="molecule type" value="Genomic_DNA"/>
</dbReference>
<dbReference type="Pfam" id="PF06029">
    <property type="entry name" value="AlkA_N"/>
    <property type="match status" value="1"/>
</dbReference>
<dbReference type="Proteomes" id="UP000216998">
    <property type="component" value="Unassembled WGS sequence"/>
</dbReference>
<evidence type="ECO:0000259" key="12">
    <source>
        <dbReference type="PROSITE" id="PS01124"/>
    </source>
</evidence>
<keyword evidence="9" id="KW-0010">Activator</keyword>